<sequence>MNIVCRRHILCYQHQGCGDKKGNPDNHPADPETMERGSIFVLCVCLGVLLLDHTEATITTTGSYSNVTDTTESANDTQPSGTAGSTETTPLVNHSTGPTTSGFHSTQDPPPASSVFPSGFPQTNAATSEPTGTSTVGQDAITSTPPAASTPPGSSSCTPGGCGPLLLCAVCMLLLSCMD</sequence>
<reference evidence="2" key="1">
    <citation type="journal article" name="BMC Genomics">
        <title>Long-read sequencing and de novo genome assembly of marine medaka (Oryzias melastigma).</title>
        <authorList>
            <person name="Liang P."/>
            <person name="Saqib H.S.A."/>
            <person name="Ni X."/>
            <person name="Shen Y."/>
        </authorList>
    </citation>
    <scope>NUCLEOTIDE SEQUENCE</scope>
    <source>
        <strain evidence="2">Bigg-433</strain>
    </source>
</reference>
<feature type="region of interest" description="Disordered" evidence="1">
    <location>
        <begin position="63"/>
        <end position="156"/>
    </location>
</feature>
<evidence type="ECO:0000313" key="2">
    <source>
        <dbReference type="EMBL" id="KAF6717547.1"/>
    </source>
</evidence>
<evidence type="ECO:0000256" key="1">
    <source>
        <dbReference type="SAM" id="MobiDB-lite"/>
    </source>
</evidence>
<dbReference type="EMBL" id="WKFB01000830">
    <property type="protein sequence ID" value="KAF6717547.1"/>
    <property type="molecule type" value="Genomic_DNA"/>
</dbReference>
<proteinExistence type="predicted"/>
<comment type="caution">
    <text evidence="2">The sequence shown here is derived from an EMBL/GenBank/DDBJ whole genome shotgun (WGS) entry which is preliminary data.</text>
</comment>
<feature type="compositionally biased region" description="Low complexity" evidence="1">
    <location>
        <begin position="142"/>
        <end position="156"/>
    </location>
</feature>
<evidence type="ECO:0000313" key="3">
    <source>
        <dbReference type="Proteomes" id="UP000646548"/>
    </source>
</evidence>
<dbReference type="AlphaFoldDB" id="A0A834BPI4"/>
<protein>
    <submittedName>
        <fullName evidence="2">Uncharacterized protein</fullName>
    </submittedName>
</protein>
<feature type="compositionally biased region" description="Polar residues" evidence="1">
    <location>
        <begin position="120"/>
        <end position="141"/>
    </location>
</feature>
<organism evidence="2 3">
    <name type="scientific">Oryzias melastigma</name>
    <name type="common">Marine medaka</name>
    <dbReference type="NCBI Taxonomy" id="30732"/>
    <lineage>
        <taxon>Eukaryota</taxon>
        <taxon>Metazoa</taxon>
        <taxon>Chordata</taxon>
        <taxon>Craniata</taxon>
        <taxon>Vertebrata</taxon>
        <taxon>Euteleostomi</taxon>
        <taxon>Actinopterygii</taxon>
        <taxon>Neopterygii</taxon>
        <taxon>Teleostei</taxon>
        <taxon>Neoteleostei</taxon>
        <taxon>Acanthomorphata</taxon>
        <taxon>Ovalentaria</taxon>
        <taxon>Atherinomorphae</taxon>
        <taxon>Beloniformes</taxon>
        <taxon>Adrianichthyidae</taxon>
        <taxon>Oryziinae</taxon>
        <taxon>Oryzias</taxon>
    </lineage>
</organism>
<gene>
    <name evidence="2" type="ORF">FQA47_020168</name>
</gene>
<name>A0A834BPI4_ORYME</name>
<accession>A0A834BPI4</accession>
<feature type="compositionally biased region" description="Polar residues" evidence="1">
    <location>
        <begin position="63"/>
        <end position="107"/>
    </location>
</feature>
<dbReference type="Proteomes" id="UP000646548">
    <property type="component" value="Unassembled WGS sequence"/>
</dbReference>